<dbReference type="EMBL" id="CAEZUS010000005">
    <property type="protein sequence ID" value="CAB4601287.1"/>
    <property type="molecule type" value="Genomic_DNA"/>
</dbReference>
<name>A0A6J6GJ74_9ZZZZ</name>
<dbReference type="Pfam" id="PF07210">
    <property type="entry name" value="DUF1416"/>
    <property type="match status" value="1"/>
</dbReference>
<dbReference type="InterPro" id="IPR010814">
    <property type="entry name" value="DUF1416"/>
</dbReference>
<dbReference type="SUPFAM" id="SSF49478">
    <property type="entry name" value="Cna protein B-type domain"/>
    <property type="match status" value="1"/>
</dbReference>
<organism evidence="1">
    <name type="scientific">freshwater metagenome</name>
    <dbReference type="NCBI Taxonomy" id="449393"/>
    <lineage>
        <taxon>unclassified sequences</taxon>
        <taxon>metagenomes</taxon>
        <taxon>ecological metagenomes</taxon>
    </lineage>
</organism>
<protein>
    <submittedName>
        <fullName evidence="1">Unannotated protein</fullName>
    </submittedName>
</protein>
<dbReference type="AlphaFoldDB" id="A0A6J6GJ74"/>
<accession>A0A6J6GJ74</accession>
<dbReference type="Gene3D" id="2.60.40.1120">
    <property type="entry name" value="Carboxypeptidase-like, regulatory domain"/>
    <property type="match status" value="1"/>
</dbReference>
<proteinExistence type="predicted"/>
<sequence length="108" mass="11238">MRTCGATPGGPDLSGIDLSTQTVIQGVILRDGEDDGVPNGAPVGNAYVRLLDSTGEFTAEVPTTAHGQFRFFAAPGAWTLVILASGVREERNVIATKGSPVDLVVEIK</sequence>
<evidence type="ECO:0000313" key="1">
    <source>
        <dbReference type="EMBL" id="CAB4601287.1"/>
    </source>
</evidence>
<reference evidence="1" key="1">
    <citation type="submission" date="2020-05" db="EMBL/GenBank/DDBJ databases">
        <authorList>
            <person name="Chiriac C."/>
            <person name="Salcher M."/>
            <person name="Ghai R."/>
            <person name="Kavagutti S V."/>
        </authorList>
    </citation>
    <scope>NUCLEOTIDE SEQUENCE</scope>
</reference>
<gene>
    <name evidence="1" type="ORF">UFOPK1852_00077</name>
</gene>